<proteinExistence type="inferred from homology"/>
<dbReference type="NCBIfam" id="TIGR00350">
    <property type="entry name" value="lytR_cpsA_psr"/>
    <property type="match status" value="1"/>
</dbReference>
<dbReference type="Gene3D" id="3.30.70.2390">
    <property type="match status" value="1"/>
</dbReference>
<keyword evidence="3" id="KW-0472">Membrane</keyword>
<comment type="similarity">
    <text evidence="1">Belongs to the LytR/CpsA/Psr (LCP) family.</text>
</comment>
<feature type="transmembrane region" description="Helical" evidence="3">
    <location>
        <begin position="29"/>
        <end position="49"/>
    </location>
</feature>
<reference evidence="6 7" key="1">
    <citation type="submission" date="2020-08" db="EMBL/GenBank/DDBJ databases">
        <title>Sequencing the genomes of 1000 actinobacteria strains.</title>
        <authorList>
            <person name="Klenk H.-P."/>
        </authorList>
    </citation>
    <scope>NUCLEOTIDE SEQUENCE [LARGE SCALE GENOMIC DNA]</scope>
    <source>
        <strain evidence="6 7">DSM 44230</strain>
    </source>
</reference>
<evidence type="ECO:0000256" key="2">
    <source>
        <dbReference type="SAM" id="MobiDB-lite"/>
    </source>
</evidence>
<name>A0A7W7C9K8_9PSEU</name>
<organism evidence="6 7">
    <name type="scientific">Crossiella cryophila</name>
    <dbReference type="NCBI Taxonomy" id="43355"/>
    <lineage>
        <taxon>Bacteria</taxon>
        <taxon>Bacillati</taxon>
        <taxon>Actinomycetota</taxon>
        <taxon>Actinomycetes</taxon>
        <taxon>Pseudonocardiales</taxon>
        <taxon>Pseudonocardiaceae</taxon>
        <taxon>Crossiella</taxon>
    </lineage>
</organism>
<dbReference type="Pfam" id="PF03816">
    <property type="entry name" value="LytR_cpsA_psr"/>
    <property type="match status" value="1"/>
</dbReference>
<dbReference type="Gene3D" id="3.40.630.190">
    <property type="entry name" value="LCP protein"/>
    <property type="match status" value="1"/>
</dbReference>
<dbReference type="Pfam" id="PF13399">
    <property type="entry name" value="LytR_C"/>
    <property type="match status" value="1"/>
</dbReference>
<dbReference type="PANTHER" id="PTHR33392:SF6">
    <property type="entry name" value="POLYISOPRENYL-TEICHOIC ACID--PEPTIDOGLYCAN TEICHOIC ACID TRANSFERASE TAGU"/>
    <property type="match status" value="1"/>
</dbReference>
<evidence type="ECO:0000256" key="3">
    <source>
        <dbReference type="SAM" id="Phobius"/>
    </source>
</evidence>
<dbReference type="InterPro" id="IPR004474">
    <property type="entry name" value="LytR_CpsA_psr"/>
</dbReference>
<feature type="domain" description="LytR/CpsA/Psr regulator C-terminal" evidence="5">
    <location>
        <begin position="388"/>
        <end position="471"/>
    </location>
</feature>
<evidence type="ECO:0000256" key="1">
    <source>
        <dbReference type="ARBA" id="ARBA00006068"/>
    </source>
</evidence>
<feature type="domain" description="Cell envelope-related transcriptional attenuator" evidence="4">
    <location>
        <begin position="112"/>
        <end position="280"/>
    </location>
</feature>
<sequence>MTTKARTPEQPKLSAQEQGRRQALRVAKIVLAVSSATVLLASGVAYGMLDNLDSGLTKNDVIGKKQQGEIAADGATDILLVGNDSRVDAQGNPLPKQILQELRAGDNEGHLTDSLILIRIPNDGSKASAMSFPRDSYVDVPGHGKNKVNSAYAFGRNAALRQLRNSSKSKPEQERDANTEGSKVLIKTLENLSGVEIDHYAEVNLLGFYEITKAVGGVDVCLTKAAKEEKSGANFKAGPQTISGGDALAFVRQRYGLPRGDLDRVVRQQVFMAGLAKKILSGGTLTDPTKLSNLFEALKKSIVLDKEWDVIAFAQQMQGMAGGRISFETMPLGEPIKTSDGQEAFSVNPSKVKDFAKQLITGGPAAPTSTQAGSGNNGGNGGNDTAAAKVDVFNTTTTTGLATKVQDALAAKGFAKGKSDNAPARPKTVVRYAKGEKALADKVSEALGGVAVEENAKVVAGTVEVYLGKDYKGPGARGFTARGPVSLDGVDSVAPAAAPGQQPITADGVTCVN</sequence>
<keyword evidence="3" id="KW-0812">Transmembrane</keyword>
<dbReference type="InterPro" id="IPR050922">
    <property type="entry name" value="LytR/CpsA/Psr_CW_biosynth"/>
</dbReference>
<dbReference type="PANTHER" id="PTHR33392">
    <property type="entry name" value="POLYISOPRENYL-TEICHOIC ACID--PEPTIDOGLYCAN TEICHOIC ACID TRANSFERASE TAGU"/>
    <property type="match status" value="1"/>
</dbReference>
<keyword evidence="3" id="KW-1133">Transmembrane helix</keyword>
<evidence type="ECO:0000259" key="5">
    <source>
        <dbReference type="Pfam" id="PF13399"/>
    </source>
</evidence>
<feature type="region of interest" description="Disordered" evidence="2">
    <location>
        <begin position="363"/>
        <end position="383"/>
    </location>
</feature>
<evidence type="ECO:0000313" key="6">
    <source>
        <dbReference type="EMBL" id="MBB4675798.1"/>
    </source>
</evidence>
<dbReference type="Proteomes" id="UP000533598">
    <property type="component" value="Unassembled WGS sequence"/>
</dbReference>
<keyword evidence="7" id="KW-1185">Reference proteome</keyword>
<evidence type="ECO:0000259" key="4">
    <source>
        <dbReference type="Pfam" id="PF03816"/>
    </source>
</evidence>
<evidence type="ECO:0000313" key="7">
    <source>
        <dbReference type="Proteomes" id="UP000533598"/>
    </source>
</evidence>
<protein>
    <submittedName>
        <fullName evidence="6">LCP family protein required for cell wall assembly</fullName>
    </submittedName>
</protein>
<dbReference type="EMBL" id="JACHMH010000001">
    <property type="protein sequence ID" value="MBB4675798.1"/>
    <property type="molecule type" value="Genomic_DNA"/>
</dbReference>
<dbReference type="RefSeq" id="WP_344964410.1">
    <property type="nucleotide sequence ID" value="NZ_BAAAUI010000022.1"/>
</dbReference>
<dbReference type="InterPro" id="IPR027381">
    <property type="entry name" value="LytR/CpsA/Psr_C"/>
</dbReference>
<accession>A0A7W7C9K8</accession>
<comment type="caution">
    <text evidence="6">The sequence shown here is derived from an EMBL/GenBank/DDBJ whole genome shotgun (WGS) entry which is preliminary data.</text>
</comment>
<dbReference type="AlphaFoldDB" id="A0A7W7C9K8"/>
<gene>
    <name evidence="6" type="ORF">HNR67_001916</name>
</gene>